<keyword evidence="3" id="KW-1185">Reference proteome</keyword>
<name>A0A0L0W7P7_GOTPU</name>
<protein>
    <submittedName>
        <fullName evidence="2">Uncharacterized protein</fullName>
    </submittedName>
</protein>
<reference evidence="3" key="1">
    <citation type="submission" date="2015-07" db="EMBL/GenBank/DDBJ databases">
        <title>Draft genome sequence of the purine-degrading Gottschalkia purinilyticum DSM 1384 (formerly Clostridium purinilyticum).</title>
        <authorList>
            <person name="Poehlein A."/>
            <person name="Schiel-Bengelsdorf B."/>
            <person name="Bengelsdorf F.R."/>
            <person name="Daniel R."/>
            <person name="Duerre P."/>
        </authorList>
    </citation>
    <scope>NUCLEOTIDE SEQUENCE [LARGE SCALE GENOMIC DNA]</scope>
    <source>
        <strain evidence="3">DSM 1384</strain>
    </source>
</reference>
<dbReference type="AlphaFoldDB" id="A0A0L0W7P7"/>
<keyword evidence="1" id="KW-0472">Membrane</keyword>
<evidence type="ECO:0000313" key="2">
    <source>
        <dbReference type="EMBL" id="KNF07456.1"/>
    </source>
</evidence>
<evidence type="ECO:0000256" key="1">
    <source>
        <dbReference type="SAM" id="Phobius"/>
    </source>
</evidence>
<feature type="transmembrane region" description="Helical" evidence="1">
    <location>
        <begin position="6"/>
        <end position="33"/>
    </location>
</feature>
<dbReference type="EMBL" id="LGSS01000016">
    <property type="protein sequence ID" value="KNF07456.1"/>
    <property type="molecule type" value="Genomic_DNA"/>
</dbReference>
<dbReference type="RefSeq" id="WP_268760478.1">
    <property type="nucleotide sequence ID" value="NZ_LGSS01000016.1"/>
</dbReference>
<proteinExistence type="predicted"/>
<keyword evidence="1" id="KW-1133">Transmembrane helix</keyword>
<comment type="caution">
    <text evidence="2">The sequence shown here is derived from an EMBL/GenBank/DDBJ whole genome shotgun (WGS) entry which is preliminary data.</text>
</comment>
<gene>
    <name evidence="2" type="ORF">CLPU_16c00090</name>
</gene>
<evidence type="ECO:0000313" key="3">
    <source>
        <dbReference type="Proteomes" id="UP000037267"/>
    </source>
</evidence>
<organism evidence="2 3">
    <name type="scientific">Gottschalkia purinilytica</name>
    <name type="common">Clostridium purinilyticum</name>
    <dbReference type="NCBI Taxonomy" id="1503"/>
    <lineage>
        <taxon>Bacteria</taxon>
        <taxon>Bacillati</taxon>
        <taxon>Bacillota</taxon>
        <taxon>Tissierellia</taxon>
        <taxon>Tissierellales</taxon>
        <taxon>Gottschalkiaceae</taxon>
        <taxon>Gottschalkia</taxon>
    </lineage>
</organism>
<keyword evidence="1" id="KW-0812">Transmembrane</keyword>
<sequence>MHLTNIAFIPATIIFLIYLSLAGLSIYALILFIKALRIYIRKNS</sequence>
<dbReference type="Proteomes" id="UP000037267">
    <property type="component" value="Unassembled WGS sequence"/>
</dbReference>
<accession>A0A0L0W7P7</accession>